<name>A0A8J1UXK4_OWEFU</name>
<organism evidence="1 2">
    <name type="scientific">Owenia fusiformis</name>
    <name type="common">Polychaete worm</name>
    <dbReference type="NCBI Taxonomy" id="6347"/>
    <lineage>
        <taxon>Eukaryota</taxon>
        <taxon>Metazoa</taxon>
        <taxon>Spiralia</taxon>
        <taxon>Lophotrochozoa</taxon>
        <taxon>Annelida</taxon>
        <taxon>Polychaeta</taxon>
        <taxon>Sedentaria</taxon>
        <taxon>Canalipalpata</taxon>
        <taxon>Sabellida</taxon>
        <taxon>Oweniida</taxon>
        <taxon>Oweniidae</taxon>
        <taxon>Owenia</taxon>
    </lineage>
</organism>
<comment type="caution">
    <text evidence="1">The sequence shown here is derived from an EMBL/GenBank/DDBJ whole genome shotgun (WGS) entry which is preliminary data.</text>
</comment>
<evidence type="ECO:0000313" key="1">
    <source>
        <dbReference type="EMBL" id="CAH1790541.1"/>
    </source>
</evidence>
<dbReference type="EMBL" id="CAIIXF020000007">
    <property type="protein sequence ID" value="CAH1790541.1"/>
    <property type="molecule type" value="Genomic_DNA"/>
</dbReference>
<keyword evidence="2" id="KW-1185">Reference proteome</keyword>
<sequence>MKMQVIQMMVLIGCGVALVDATDCRYPCVRKLGTRVADCIDPCGQEPQPECPACPDAVCQKNDCDVCSYYFKFGRSKICDCGIVDCADLDKVTCDEDPCSGVDTSDGVICLSNNCGGCNKVCYQNCRRLYSCPMLNNIE</sequence>
<dbReference type="Proteomes" id="UP000749559">
    <property type="component" value="Unassembled WGS sequence"/>
</dbReference>
<evidence type="ECO:0000313" key="2">
    <source>
        <dbReference type="Proteomes" id="UP000749559"/>
    </source>
</evidence>
<proteinExistence type="predicted"/>
<reference evidence="1" key="1">
    <citation type="submission" date="2022-03" db="EMBL/GenBank/DDBJ databases">
        <authorList>
            <person name="Martin C."/>
        </authorList>
    </citation>
    <scope>NUCLEOTIDE SEQUENCE</scope>
</reference>
<accession>A0A8J1UXK4</accession>
<dbReference type="AlphaFoldDB" id="A0A8J1UXK4"/>
<protein>
    <submittedName>
        <fullName evidence="1">Uncharacterized protein</fullName>
    </submittedName>
</protein>
<gene>
    <name evidence="1" type="ORF">OFUS_LOCUS15732</name>
</gene>